<dbReference type="InterPro" id="IPR019684">
    <property type="entry name" value="HofP"/>
</dbReference>
<evidence type="ECO:0000313" key="3">
    <source>
        <dbReference type="Proteomes" id="UP001174867"/>
    </source>
</evidence>
<dbReference type="Pfam" id="PF10748">
    <property type="entry name" value="HofP"/>
    <property type="match status" value="1"/>
</dbReference>
<proteinExistence type="predicted"/>
<comment type="caution">
    <text evidence="2">The sequence shown here is derived from an EMBL/GenBank/DDBJ whole genome shotgun (WGS) entry which is preliminary data.</text>
</comment>
<reference evidence="2 3" key="1">
    <citation type="submission" date="2023-07" db="EMBL/GenBank/DDBJ databases">
        <title>Citrobacter selenititolerans sp. nov., isolated from seleniferous soil.</title>
        <authorList>
            <person name="Zhang S."/>
            <person name="Li K."/>
            <person name="Peng J."/>
            <person name="Wang H."/>
            <person name="Sun J."/>
            <person name="Guo Y."/>
        </authorList>
    </citation>
    <scope>NUCLEOTIDE SEQUENCE [LARGE SCALE GENOMIC DNA]</scope>
    <source>
        <strain evidence="2 3">S2-9</strain>
    </source>
</reference>
<evidence type="ECO:0000256" key="1">
    <source>
        <dbReference type="SAM" id="MobiDB-lite"/>
    </source>
</evidence>
<protein>
    <submittedName>
        <fullName evidence="2">HofP DNA utilization family protein</fullName>
    </submittedName>
</protein>
<gene>
    <name evidence="2" type="ORF">Q0A17_16665</name>
</gene>
<accession>A0ABT8PZE5</accession>
<sequence>MRGKRWLLVCLSLLTLTGMRDPFKPPEDRCKAGELSQWRFQGAVSRGEKLIGIVKDSQQKWRRVEPHEPLDNGWRVSQLTTQTLTLELGENCEPSQWQWQRQGERDEAMDSRRADDHHADSAGGKSAQRHANGG</sequence>
<dbReference type="RefSeq" id="WP_301700473.1">
    <property type="nucleotide sequence ID" value="NZ_JAUJYW010000006.1"/>
</dbReference>
<dbReference type="Proteomes" id="UP001174867">
    <property type="component" value="Unassembled WGS sequence"/>
</dbReference>
<keyword evidence="3" id="KW-1185">Reference proteome</keyword>
<feature type="compositionally biased region" description="Basic and acidic residues" evidence="1">
    <location>
        <begin position="102"/>
        <end position="120"/>
    </location>
</feature>
<name>A0ABT8PZE5_9ENTR</name>
<evidence type="ECO:0000313" key="2">
    <source>
        <dbReference type="EMBL" id="MDN8601026.1"/>
    </source>
</evidence>
<dbReference type="EMBL" id="JAUJYW010000006">
    <property type="protein sequence ID" value="MDN8601026.1"/>
    <property type="molecule type" value="Genomic_DNA"/>
</dbReference>
<organism evidence="2 3">
    <name type="scientific">Citrobacter enshiensis</name>
    <dbReference type="NCBI Taxonomy" id="2971264"/>
    <lineage>
        <taxon>Bacteria</taxon>
        <taxon>Pseudomonadati</taxon>
        <taxon>Pseudomonadota</taxon>
        <taxon>Gammaproteobacteria</taxon>
        <taxon>Enterobacterales</taxon>
        <taxon>Enterobacteriaceae</taxon>
        <taxon>Citrobacter</taxon>
    </lineage>
</organism>
<feature type="region of interest" description="Disordered" evidence="1">
    <location>
        <begin position="95"/>
        <end position="134"/>
    </location>
</feature>